<gene>
    <name evidence="6" type="ORF">Glove_505g16</name>
</gene>
<accession>A0A397GK49</accession>
<feature type="transmembrane region" description="Helical" evidence="5">
    <location>
        <begin position="276"/>
        <end position="293"/>
    </location>
</feature>
<feature type="transmembrane region" description="Helical" evidence="5">
    <location>
        <begin position="74"/>
        <end position="94"/>
    </location>
</feature>
<evidence type="ECO:0000313" key="6">
    <source>
        <dbReference type="EMBL" id="RHZ50118.1"/>
    </source>
</evidence>
<dbReference type="Pfam" id="PF03547">
    <property type="entry name" value="Mem_trans"/>
    <property type="match status" value="1"/>
</dbReference>
<dbReference type="Proteomes" id="UP000266861">
    <property type="component" value="Unassembled WGS sequence"/>
</dbReference>
<dbReference type="GO" id="GO:0016020">
    <property type="term" value="C:membrane"/>
    <property type="evidence" value="ECO:0007669"/>
    <property type="project" value="UniProtKB-SubCell"/>
</dbReference>
<dbReference type="GO" id="GO:0005783">
    <property type="term" value="C:endoplasmic reticulum"/>
    <property type="evidence" value="ECO:0007669"/>
    <property type="project" value="TreeGrafter"/>
</dbReference>
<evidence type="ECO:0008006" key="8">
    <source>
        <dbReference type="Google" id="ProtNLM"/>
    </source>
</evidence>
<evidence type="ECO:0000256" key="5">
    <source>
        <dbReference type="SAM" id="Phobius"/>
    </source>
</evidence>
<keyword evidence="4 5" id="KW-0472">Membrane</keyword>
<dbReference type="GO" id="GO:0055085">
    <property type="term" value="P:transmembrane transport"/>
    <property type="evidence" value="ECO:0007669"/>
    <property type="project" value="InterPro"/>
</dbReference>
<evidence type="ECO:0000256" key="4">
    <source>
        <dbReference type="ARBA" id="ARBA00023136"/>
    </source>
</evidence>
<dbReference type="PANTHER" id="PTHR31794:SF4">
    <property type="entry name" value="AUXIN EFFLUX TRANSPORTER FAMILY PROTEIN (EUROFUNG)"/>
    <property type="match status" value="1"/>
</dbReference>
<feature type="transmembrane region" description="Helical" evidence="5">
    <location>
        <begin position="305"/>
        <end position="329"/>
    </location>
</feature>
<dbReference type="InterPro" id="IPR004776">
    <property type="entry name" value="Mem_transp_PIN-like"/>
</dbReference>
<feature type="transmembrane region" description="Helical" evidence="5">
    <location>
        <begin position="341"/>
        <end position="366"/>
    </location>
</feature>
<keyword evidence="7" id="KW-1185">Reference proteome</keyword>
<comment type="caution">
    <text evidence="6">The sequence shown here is derived from an EMBL/GenBank/DDBJ whole genome shotgun (WGS) entry which is preliminary data.</text>
</comment>
<feature type="transmembrane region" description="Helical" evidence="5">
    <location>
        <begin position="373"/>
        <end position="396"/>
    </location>
</feature>
<reference evidence="6 7" key="1">
    <citation type="submission" date="2018-08" db="EMBL/GenBank/DDBJ databases">
        <title>Genome and evolution of the arbuscular mycorrhizal fungus Diversispora epigaea (formerly Glomus versiforme) and its bacterial endosymbionts.</title>
        <authorList>
            <person name="Sun X."/>
            <person name="Fei Z."/>
            <person name="Harrison M."/>
        </authorList>
    </citation>
    <scope>NUCLEOTIDE SEQUENCE [LARGE SCALE GENOMIC DNA]</scope>
    <source>
        <strain evidence="6 7">IT104</strain>
    </source>
</reference>
<organism evidence="6 7">
    <name type="scientific">Diversispora epigaea</name>
    <dbReference type="NCBI Taxonomy" id="1348612"/>
    <lineage>
        <taxon>Eukaryota</taxon>
        <taxon>Fungi</taxon>
        <taxon>Fungi incertae sedis</taxon>
        <taxon>Mucoromycota</taxon>
        <taxon>Glomeromycotina</taxon>
        <taxon>Glomeromycetes</taxon>
        <taxon>Diversisporales</taxon>
        <taxon>Diversisporaceae</taxon>
        <taxon>Diversispora</taxon>
    </lineage>
</organism>
<evidence type="ECO:0000256" key="2">
    <source>
        <dbReference type="ARBA" id="ARBA00022692"/>
    </source>
</evidence>
<keyword evidence="3 5" id="KW-1133">Transmembrane helix</keyword>
<name>A0A397GK49_9GLOM</name>
<dbReference type="EMBL" id="PQFF01000438">
    <property type="protein sequence ID" value="RHZ50118.1"/>
    <property type="molecule type" value="Genomic_DNA"/>
</dbReference>
<feature type="transmembrane region" description="Helical" evidence="5">
    <location>
        <begin position="43"/>
        <end position="62"/>
    </location>
</feature>
<evidence type="ECO:0000256" key="3">
    <source>
        <dbReference type="ARBA" id="ARBA00022989"/>
    </source>
</evidence>
<dbReference type="OrthoDB" id="191139at2759"/>
<dbReference type="STRING" id="1348612.A0A397GK49"/>
<feature type="transmembrane region" description="Helical" evidence="5">
    <location>
        <begin position="6"/>
        <end position="31"/>
    </location>
</feature>
<sequence length="402" mass="44070">MQPSNYSSLFYASITSSSQVLLVCLTGYLSAKYGVITPSIQKGLSGLIINVLTPCLLFSNIAPIIDSDTLFRQLWVIPMVYFVFLIISATLGFIGGNLLKLSPRNIRFVATGIMFNNATSLTLGLLRGMSDTDAIKILSFGENDTTSNIVKRGTSYILLASLFSNLLRWSLGAYLLKKGKIDIESSISSNIPKFDEISKNVVSITETTPLIKCDEGSSSQSFLHPIIHFFKSVHKCMNAPLYSACGAIIFGSIVPLKSIFFGEDAPLVIIPRSMDYIGSITVPLTLITLGAQLKNLPRSDGKEMFSAITFIMSCRFIIMPTIGLVMIFFTRTWYMNDPVLWFVLILIASGPTAVNCMNLAQLCGVFQEEMATLLFYSYVAVAPLITPLIMITLSIISTISPK</sequence>
<dbReference type="PANTHER" id="PTHR31794">
    <property type="entry name" value="AUXIN EFFLUX TRANSPORTER FAMILY PROTEIN (EUROFUNG)"/>
    <property type="match status" value="1"/>
</dbReference>
<protein>
    <recommendedName>
        <fullName evidence="8">Auxin efflux carrier</fullName>
    </recommendedName>
</protein>
<proteinExistence type="predicted"/>
<dbReference type="AlphaFoldDB" id="A0A397GK49"/>
<feature type="transmembrane region" description="Helical" evidence="5">
    <location>
        <begin position="239"/>
        <end position="256"/>
    </location>
</feature>
<comment type="subcellular location">
    <subcellularLocation>
        <location evidence="1">Membrane</location>
        <topology evidence="1">Multi-pass membrane protein</topology>
    </subcellularLocation>
</comment>
<evidence type="ECO:0000313" key="7">
    <source>
        <dbReference type="Proteomes" id="UP000266861"/>
    </source>
</evidence>
<evidence type="ECO:0000256" key="1">
    <source>
        <dbReference type="ARBA" id="ARBA00004141"/>
    </source>
</evidence>
<keyword evidence="2 5" id="KW-0812">Transmembrane</keyword>